<protein>
    <submittedName>
        <fullName evidence="3">Uncharacterized protein</fullName>
    </submittedName>
</protein>
<feature type="chain" id="PRO_5014978851" evidence="2">
    <location>
        <begin position="22"/>
        <end position="132"/>
    </location>
</feature>
<sequence length="132" mass="14493">MWTILNIAVLQVLLLTAGCLADESGRLRKVPRIYNALITTNENLLPSQAYPAVSPVLHPTSHIYVEHKGISSLPPIRESQTHPQSEPRVPPPPLIPIQLPDLEESPNVKNNRPADSSIPDVPPPPLPVTFKN</sequence>
<evidence type="ECO:0000256" key="2">
    <source>
        <dbReference type="SAM" id="SignalP"/>
    </source>
</evidence>
<evidence type="ECO:0000313" key="3">
    <source>
        <dbReference type="EMBL" id="ATU82998.1"/>
    </source>
</evidence>
<feature type="signal peptide" evidence="2">
    <location>
        <begin position="1"/>
        <end position="21"/>
    </location>
</feature>
<evidence type="ECO:0000256" key="1">
    <source>
        <dbReference type="SAM" id="MobiDB-lite"/>
    </source>
</evidence>
<dbReference type="EMBL" id="KY031247">
    <property type="protein sequence ID" value="ATU82998.1"/>
    <property type="molecule type" value="mRNA"/>
</dbReference>
<keyword evidence="2" id="KW-0732">Signal</keyword>
<proteinExistence type="evidence at transcript level"/>
<dbReference type="AlphaFoldDB" id="A0A2K8JME4"/>
<name>A0A2K8JME4_PRIPG</name>
<feature type="region of interest" description="Disordered" evidence="1">
    <location>
        <begin position="73"/>
        <end position="132"/>
    </location>
</feature>
<accession>A0A2K8JME4</accession>
<reference evidence="3" key="1">
    <citation type="submission" date="2016-10" db="EMBL/GenBank/DDBJ databases">
        <title>The assassin bug Pristhesancus plagipennis produces two different types of venom.</title>
        <authorList>
            <person name="Walker A.A."/>
            <person name="Herzig V."/>
            <person name="Jin J."/>
            <person name="Fry B.G."/>
            <person name="King G.F."/>
        </authorList>
    </citation>
    <scope>NUCLEOTIDE SEQUENCE</scope>
    <source>
        <tissue evidence="3">Venom/labial glands</tissue>
    </source>
</reference>
<organism evidence="3">
    <name type="scientific">Pristhesancus plagipennis</name>
    <name type="common">Common assassin bug</name>
    <dbReference type="NCBI Taxonomy" id="1955184"/>
    <lineage>
        <taxon>Eukaryota</taxon>
        <taxon>Metazoa</taxon>
        <taxon>Ecdysozoa</taxon>
        <taxon>Arthropoda</taxon>
        <taxon>Hexapoda</taxon>
        <taxon>Insecta</taxon>
        <taxon>Pterygota</taxon>
        <taxon>Neoptera</taxon>
        <taxon>Paraneoptera</taxon>
        <taxon>Hemiptera</taxon>
        <taxon>Heteroptera</taxon>
        <taxon>Panheteroptera</taxon>
        <taxon>Cimicomorpha</taxon>
        <taxon>Reduviidae</taxon>
        <taxon>Harpactorinae</taxon>
        <taxon>Harpactorini</taxon>
        <taxon>Pristhesancus</taxon>
    </lineage>
</organism>
<feature type="compositionally biased region" description="Pro residues" evidence="1">
    <location>
        <begin position="120"/>
        <end position="132"/>
    </location>
</feature>